<dbReference type="Proteomes" id="UP000000305">
    <property type="component" value="Unassembled WGS sequence"/>
</dbReference>
<accession>E9HSS0</accession>
<sequence length="121" mass="13273">MLSYVPGIGVNLFSIGKATDRGITAIFEKDSVRMYRGTNLELIGTRSEKDLYQLNLLAVSPESSATSSSSQTVPVYQTTQSILNRVKAVSLERVKDNRSQPVAVVVQPKLVKLCIQIFVAQ</sequence>
<name>E9HSS0_DAPPU</name>
<proteinExistence type="predicted"/>
<dbReference type="HOGENOM" id="CLU_2040413_0_0_1"/>
<protein>
    <submittedName>
        <fullName evidence="1">Uncharacterized protein</fullName>
    </submittedName>
</protein>
<reference evidence="1 2" key="1">
    <citation type="journal article" date="2011" name="Science">
        <title>The ecoresponsive genome of Daphnia pulex.</title>
        <authorList>
            <person name="Colbourne J.K."/>
            <person name="Pfrender M.E."/>
            <person name="Gilbert D."/>
            <person name="Thomas W.K."/>
            <person name="Tucker A."/>
            <person name="Oakley T.H."/>
            <person name="Tokishita S."/>
            <person name="Aerts A."/>
            <person name="Arnold G.J."/>
            <person name="Basu M.K."/>
            <person name="Bauer D.J."/>
            <person name="Caceres C.E."/>
            <person name="Carmel L."/>
            <person name="Casola C."/>
            <person name="Choi J.H."/>
            <person name="Detter J.C."/>
            <person name="Dong Q."/>
            <person name="Dusheyko S."/>
            <person name="Eads B.D."/>
            <person name="Frohlich T."/>
            <person name="Geiler-Samerotte K.A."/>
            <person name="Gerlach D."/>
            <person name="Hatcher P."/>
            <person name="Jogdeo S."/>
            <person name="Krijgsveld J."/>
            <person name="Kriventseva E.V."/>
            <person name="Kultz D."/>
            <person name="Laforsch C."/>
            <person name="Lindquist E."/>
            <person name="Lopez J."/>
            <person name="Manak J.R."/>
            <person name="Muller J."/>
            <person name="Pangilinan J."/>
            <person name="Patwardhan R.P."/>
            <person name="Pitluck S."/>
            <person name="Pritham E.J."/>
            <person name="Rechtsteiner A."/>
            <person name="Rho M."/>
            <person name="Rogozin I.B."/>
            <person name="Sakarya O."/>
            <person name="Salamov A."/>
            <person name="Schaack S."/>
            <person name="Shapiro H."/>
            <person name="Shiga Y."/>
            <person name="Skalitzky C."/>
            <person name="Smith Z."/>
            <person name="Souvorov A."/>
            <person name="Sung W."/>
            <person name="Tang Z."/>
            <person name="Tsuchiya D."/>
            <person name="Tu H."/>
            <person name="Vos H."/>
            <person name="Wang M."/>
            <person name="Wolf Y.I."/>
            <person name="Yamagata H."/>
            <person name="Yamada T."/>
            <person name="Ye Y."/>
            <person name="Shaw J.R."/>
            <person name="Andrews J."/>
            <person name="Crease T.J."/>
            <person name="Tang H."/>
            <person name="Lucas S.M."/>
            <person name="Robertson H.M."/>
            <person name="Bork P."/>
            <person name="Koonin E.V."/>
            <person name="Zdobnov E.M."/>
            <person name="Grigoriev I.V."/>
            <person name="Lynch M."/>
            <person name="Boore J.L."/>
        </authorList>
    </citation>
    <scope>NUCLEOTIDE SEQUENCE [LARGE SCALE GENOMIC DNA]</scope>
</reference>
<dbReference type="InParanoid" id="E9HSS0"/>
<dbReference type="EMBL" id="GL732756">
    <property type="protein sequence ID" value="EFX65219.1"/>
    <property type="molecule type" value="Genomic_DNA"/>
</dbReference>
<gene>
    <name evidence="1" type="ORF">DAPPUDRAFT_265043</name>
</gene>
<keyword evidence="2" id="KW-1185">Reference proteome</keyword>
<evidence type="ECO:0000313" key="1">
    <source>
        <dbReference type="EMBL" id="EFX65219.1"/>
    </source>
</evidence>
<evidence type="ECO:0000313" key="2">
    <source>
        <dbReference type="Proteomes" id="UP000000305"/>
    </source>
</evidence>
<organism evidence="1 2">
    <name type="scientific">Daphnia pulex</name>
    <name type="common">Water flea</name>
    <dbReference type="NCBI Taxonomy" id="6669"/>
    <lineage>
        <taxon>Eukaryota</taxon>
        <taxon>Metazoa</taxon>
        <taxon>Ecdysozoa</taxon>
        <taxon>Arthropoda</taxon>
        <taxon>Crustacea</taxon>
        <taxon>Branchiopoda</taxon>
        <taxon>Diplostraca</taxon>
        <taxon>Cladocera</taxon>
        <taxon>Anomopoda</taxon>
        <taxon>Daphniidae</taxon>
        <taxon>Daphnia</taxon>
    </lineage>
</organism>
<dbReference type="AlphaFoldDB" id="E9HSS0"/>
<dbReference type="KEGG" id="dpx:DAPPUDRAFT_265043"/>
<dbReference type="OrthoDB" id="413361at2759"/>